<reference evidence="2 3" key="1">
    <citation type="journal article" date="2016" name="G3 (Bethesda)">
        <title>First Draft Assembly and Annotation of the Genome of a California Endemic Oak Quercus lobata Nee (Fagaceae).</title>
        <authorList>
            <person name="Sork V.L."/>
            <person name="Fitz-Gibbon S.T."/>
            <person name="Puiu D."/>
            <person name="Crepeau M."/>
            <person name="Gugger P.F."/>
            <person name="Sherman R."/>
            <person name="Stevens K."/>
            <person name="Langley C.H."/>
            <person name="Pellegrini M."/>
            <person name="Salzberg S.L."/>
        </authorList>
    </citation>
    <scope>NUCLEOTIDE SEQUENCE [LARGE SCALE GENOMIC DNA]</scope>
    <source>
        <strain evidence="2 3">cv. SW786</strain>
    </source>
</reference>
<feature type="domain" description="Reverse transcriptase Ty1/copia-type" evidence="1">
    <location>
        <begin position="12"/>
        <end position="132"/>
    </location>
</feature>
<reference evidence="2" key="2">
    <citation type="submission" date="2021-01" db="UniProtKB">
        <authorList>
            <consortium name="EnsemblPlants"/>
        </authorList>
    </citation>
    <scope>IDENTIFICATION</scope>
</reference>
<keyword evidence="3" id="KW-1185">Reference proteome</keyword>
<protein>
    <recommendedName>
        <fullName evidence="1">Reverse transcriptase Ty1/copia-type domain-containing protein</fullName>
    </recommendedName>
</protein>
<dbReference type="OMA" id="PMAANTQ"/>
<dbReference type="Pfam" id="PF07727">
    <property type="entry name" value="RVT_2"/>
    <property type="match status" value="2"/>
</dbReference>
<sequence>MDSEFTSLKQQHTWSLVPLPPNKNVVGCKWVYKVKRNSDGNIARFKARLVAKGYLQQYGLDYAETFSPVVKPTTVRIILAVTVHFGWSLRQLDVSNAFLHGVLQEEVYMSQPPGYKDQSKPHHVCLLHKAIYDHVVYLLLYVDDIIITGNHGAFVAEIIRQLGVAFALKDIGPLSYFLGLQIEYIGGGVFVHQSKYAKDLLSKFHMLDCKPCSTPCAFAHSHASDSPLLPDPTAYRSLVGALQYLTFTRPDLSYAVQQACQFMSKPCQHHLVAAKRILRFLRGTLHLGIYFKLGPLSLSTYCDADWAGDPLDRRSIIGTVVFLGNSPNTWSTKKQSVVSRLDQEAVLHLGPPLKLSTDPLLLPLLSCISYVCSSKT</sequence>
<dbReference type="InParanoid" id="A0A7N2MWH7"/>
<dbReference type="PANTHER" id="PTHR11439">
    <property type="entry name" value="GAG-POL-RELATED RETROTRANSPOSON"/>
    <property type="match status" value="1"/>
</dbReference>
<proteinExistence type="predicted"/>
<dbReference type="EnsemblPlants" id="QL11p011561:mrna">
    <property type="protein sequence ID" value="QL11p011561:mrna"/>
    <property type="gene ID" value="QL11p011561"/>
</dbReference>
<dbReference type="InterPro" id="IPR043502">
    <property type="entry name" value="DNA/RNA_pol_sf"/>
</dbReference>
<accession>A0A7N2MWH7</accession>
<evidence type="ECO:0000313" key="3">
    <source>
        <dbReference type="Proteomes" id="UP000594261"/>
    </source>
</evidence>
<dbReference type="CDD" id="cd09272">
    <property type="entry name" value="RNase_HI_RT_Ty1"/>
    <property type="match status" value="1"/>
</dbReference>
<dbReference type="InterPro" id="IPR013103">
    <property type="entry name" value="RVT_2"/>
</dbReference>
<dbReference type="SUPFAM" id="SSF56672">
    <property type="entry name" value="DNA/RNA polymerases"/>
    <property type="match status" value="1"/>
</dbReference>
<feature type="domain" description="Reverse transcriptase Ty1/copia-type" evidence="1">
    <location>
        <begin position="138"/>
        <end position="216"/>
    </location>
</feature>
<dbReference type="Proteomes" id="UP000594261">
    <property type="component" value="Chromosome 11"/>
</dbReference>
<organism evidence="2 3">
    <name type="scientific">Quercus lobata</name>
    <name type="common">Valley oak</name>
    <dbReference type="NCBI Taxonomy" id="97700"/>
    <lineage>
        <taxon>Eukaryota</taxon>
        <taxon>Viridiplantae</taxon>
        <taxon>Streptophyta</taxon>
        <taxon>Embryophyta</taxon>
        <taxon>Tracheophyta</taxon>
        <taxon>Spermatophyta</taxon>
        <taxon>Magnoliopsida</taxon>
        <taxon>eudicotyledons</taxon>
        <taxon>Gunneridae</taxon>
        <taxon>Pentapetalae</taxon>
        <taxon>rosids</taxon>
        <taxon>fabids</taxon>
        <taxon>Fagales</taxon>
        <taxon>Fagaceae</taxon>
        <taxon>Quercus</taxon>
    </lineage>
</organism>
<dbReference type="PANTHER" id="PTHR11439:SF500">
    <property type="entry name" value="RNA-DIRECTED DNA POLYMERASE"/>
    <property type="match status" value="1"/>
</dbReference>
<name>A0A7N2MWH7_QUELO</name>
<evidence type="ECO:0000313" key="2">
    <source>
        <dbReference type="EnsemblPlants" id="QL11p011561:mrna"/>
    </source>
</evidence>
<dbReference type="EMBL" id="LRBV02000011">
    <property type="status" value="NOT_ANNOTATED_CDS"/>
    <property type="molecule type" value="Genomic_DNA"/>
</dbReference>
<evidence type="ECO:0000259" key="1">
    <source>
        <dbReference type="Pfam" id="PF07727"/>
    </source>
</evidence>
<dbReference type="Gramene" id="QL11p011561:mrna">
    <property type="protein sequence ID" value="QL11p011561:mrna"/>
    <property type="gene ID" value="QL11p011561"/>
</dbReference>
<dbReference type="AlphaFoldDB" id="A0A7N2MWH7"/>